<accession>A0ABT3GL26</accession>
<evidence type="ECO:0000313" key="4">
    <source>
        <dbReference type="Proteomes" id="UP001320876"/>
    </source>
</evidence>
<evidence type="ECO:0000256" key="1">
    <source>
        <dbReference type="SAM" id="MobiDB-lite"/>
    </source>
</evidence>
<evidence type="ECO:0000256" key="2">
    <source>
        <dbReference type="SAM" id="SignalP"/>
    </source>
</evidence>
<sequence>MRHLLFALFLATSLPAASNEVLSKEEVLSGTKSADPKKEGRLFDSFSLTHEWKGVGDIRVRIWEAPGRWPGRFPVLVQIWSEAGKLLDASELELPGARPVKFWAFFQMGSHLVVNLECEHRFHHGENAIYAFRVRMDDRWVAGGPAVHLETIRATHRFSPDLLSPDKGAVEKAVPSEGDHSSK</sequence>
<keyword evidence="2" id="KW-0732">Signal</keyword>
<comment type="caution">
    <text evidence="3">The sequence shown here is derived from an EMBL/GenBank/DDBJ whole genome shotgun (WGS) entry which is preliminary data.</text>
</comment>
<evidence type="ECO:0000313" key="3">
    <source>
        <dbReference type="EMBL" id="MCW1924217.1"/>
    </source>
</evidence>
<organism evidence="3 4">
    <name type="scientific">Luteolibacter arcticus</name>
    <dbReference type="NCBI Taxonomy" id="1581411"/>
    <lineage>
        <taxon>Bacteria</taxon>
        <taxon>Pseudomonadati</taxon>
        <taxon>Verrucomicrobiota</taxon>
        <taxon>Verrucomicrobiia</taxon>
        <taxon>Verrucomicrobiales</taxon>
        <taxon>Verrucomicrobiaceae</taxon>
        <taxon>Luteolibacter</taxon>
    </lineage>
</organism>
<feature type="region of interest" description="Disordered" evidence="1">
    <location>
        <begin position="163"/>
        <end position="183"/>
    </location>
</feature>
<keyword evidence="4" id="KW-1185">Reference proteome</keyword>
<proteinExistence type="predicted"/>
<feature type="signal peptide" evidence="2">
    <location>
        <begin position="1"/>
        <end position="18"/>
    </location>
</feature>
<protein>
    <submittedName>
        <fullName evidence="3">Uncharacterized protein</fullName>
    </submittedName>
</protein>
<name>A0ABT3GL26_9BACT</name>
<feature type="chain" id="PRO_5045170758" evidence="2">
    <location>
        <begin position="19"/>
        <end position="183"/>
    </location>
</feature>
<dbReference type="RefSeq" id="WP_264488325.1">
    <property type="nucleotide sequence ID" value="NZ_JAPDDT010000007.1"/>
</dbReference>
<gene>
    <name evidence="3" type="ORF">OKA05_16745</name>
</gene>
<dbReference type="Proteomes" id="UP001320876">
    <property type="component" value="Unassembled WGS sequence"/>
</dbReference>
<reference evidence="3 4" key="1">
    <citation type="submission" date="2022-10" db="EMBL/GenBank/DDBJ databases">
        <title>Luteolibacter arcticus strain CCTCC AB 2014275, whole genome shotgun sequencing project.</title>
        <authorList>
            <person name="Zhao G."/>
            <person name="Shen L."/>
        </authorList>
    </citation>
    <scope>NUCLEOTIDE SEQUENCE [LARGE SCALE GENOMIC DNA]</scope>
    <source>
        <strain evidence="3 4">CCTCC AB 2014275</strain>
    </source>
</reference>
<dbReference type="EMBL" id="JAPDDT010000007">
    <property type="protein sequence ID" value="MCW1924217.1"/>
    <property type="molecule type" value="Genomic_DNA"/>
</dbReference>